<dbReference type="GO" id="GO:0006032">
    <property type="term" value="P:chitin catabolic process"/>
    <property type="evidence" value="ECO:0007669"/>
    <property type="project" value="UniProtKB-KW"/>
</dbReference>
<protein>
    <submittedName>
        <fullName evidence="10">Glycoside hydrolase</fullName>
    </submittedName>
</protein>
<comment type="catalytic activity">
    <reaction evidence="1">
        <text>Random endo-hydrolysis of N-acetyl-beta-D-glucosaminide (1-&gt;4)-beta-linkages in chitin and chitodextrins.</text>
        <dbReference type="EC" id="3.2.1.14"/>
    </reaction>
</comment>
<proteinExistence type="inferred from homology"/>
<evidence type="ECO:0000256" key="1">
    <source>
        <dbReference type="ARBA" id="ARBA00000822"/>
    </source>
</evidence>
<evidence type="ECO:0000313" key="10">
    <source>
        <dbReference type="EMBL" id="ORY52582.1"/>
    </source>
</evidence>
<dbReference type="PANTHER" id="PTHR11177">
    <property type="entry name" value="CHITINASE"/>
    <property type="match status" value="1"/>
</dbReference>
<dbReference type="PROSITE" id="PS51910">
    <property type="entry name" value="GH18_2"/>
    <property type="match status" value="1"/>
</dbReference>
<comment type="similarity">
    <text evidence="8">Belongs to the glycosyl hydrolase 18 family.</text>
</comment>
<dbReference type="InterPro" id="IPR011583">
    <property type="entry name" value="Chitinase_II/V-like_cat"/>
</dbReference>
<dbReference type="SUPFAM" id="SSF51445">
    <property type="entry name" value="(Trans)glycosidases"/>
    <property type="match status" value="1"/>
</dbReference>
<feature type="domain" description="GH18" evidence="9">
    <location>
        <begin position="1"/>
        <end position="339"/>
    </location>
</feature>
<accession>A0A1Y2CZV1</accession>
<dbReference type="PROSITE" id="PS01095">
    <property type="entry name" value="GH18_1"/>
    <property type="match status" value="1"/>
</dbReference>
<dbReference type="InterPro" id="IPR017853">
    <property type="entry name" value="GH"/>
</dbReference>
<keyword evidence="5 7" id="KW-0326">Glycosidase</keyword>
<dbReference type="OrthoDB" id="73875at2759"/>
<dbReference type="Gene3D" id="3.20.20.80">
    <property type="entry name" value="Glycosidases"/>
    <property type="match status" value="1"/>
</dbReference>
<dbReference type="SMART" id="SM00636">
    <property type="entry name" value="Glyco_18"/>
    <property type="match status" value="1"/>
</dbReference>
<dbReference type="InterPro" id="IPR001579">
    <property type="entry name" value="Glyco_hydro_18_chit_AS"/>
</dbReference>
<dbReference type="Proteomes" id="UP000193642">
    <property type="component" value="Unassembled WGS sequence"/>
</dbReference>
<evidence type="ECO:0000256" key="3">
    <source>
        <dbReference type="ARBA" id="ARBA00023024"/>
    </source>
</evidence>
<sequence length="339" mass="35907">MVHLHIPNHSITSLITLSAFARLDASSGNLILPSAFDQTTVTNIHNGNPRKPKAILSIGGYVETGFSTIFNNASLRSNFISSVVGTIQQYGLDGVDIDWEYPGRPGISNNYLPADSANFIIGLKALKTALAAANLNSTVSATSLPHGFTGPDGNYLTDLSGFAANLDFLNIMGYDMNGGSWTTSSAPNAPLGTPAYGDKSAGGIDVLTLGLIKAGFPASKLALGVPFYGHYAKTVQSMTANSASNQAASSNSGQPGAWIDSSTIVSPVYTTDFSSNAIYYKTLQMFIQNPANNLVQNFDPVTMTPWFYDIANSVYVTYDNPLSIYVKGYYSACLGLKGV</sequence>
<dbReference type="EMBL" id="MCGO01000003">
    <property type="protein sequence ID" value="ORY52582.1"/>
    <property type="molecule type" value="Genomic_DNA"/>
</dbReference>
<gene>
    <name evidence="10" type="ORF">BCR33DRAFT_655308</name>
</gene>
<dbReference type="PANTHER" id="PTHR11177:SF392">
    <property type="entry name" value="HAP41P"/>
    <property type="match status" value="1"/>
</dbReference>
<evidence type="ECO:0000256" key="5">
    <source>
        <dbReference type="ARBA" id="ARBA00023295"/>
    </source>
</evidence>
<keyword evidence="3" id="KW-0146">Chitin degradation</keyword>
<keyword evidence="11" id="KW-1185">Reference proteome</keyword>
<evidence type="ECO:0000256" key="8">
    <source>
        <dbReference type="RuleBase" id="RU004453"/>
    </source>
</evidence>
<keyword evidence="2 7" id="KW-0378">Hydrolase</keyword>
<dbReference type="InterPro" id="IPR029070">
    <property type="entry name" value="Chitinase_insertion_sf"/>
</dbReference>
<evidence type="ECO:0000313" key="11">
    <source>
        <dbReference type="Proteomes" id="UP000193642"/>
    </source>
</evidence>
<dbReference type="InterPro" id="IPR050314">
    <property type="entry name" value="Glycosyl_Hydrlase_18"/>
</dbReference>
<organism evidence="10 11">
    <name type="scientific">Rhizoclosmatium globosum</name>
    <dbReference type="NCBI Taxonomy" id="329046"/>
    <lineage>
        <taxon>Eukaryota</taxon>
        <taxon>Fungi</taxon>
        <taxon>Fungi incertae sedis</taxon>
        <taxon>Chytridiomycota</taxon>
        <taxon>Chytridiomycota incertae sedis</taxon>
        <taxon>Chytridiomycetes</taxon>
        <taxon>Chytridiales</taxon>
        <taxon>Chytriomycetaceae</taxon>
        <taxon>Rhizoclosmatium</taxon>
    </lineage>
</organism>
<dbReference type="GO" id="GO:0008061">
    <property type="term" value="F:chitin binding"/>
    <property type="evidence" value="ECO:0007669"/>
    <property type="project" value="InterPro"/>
</dbReference>
<evidence type="ECO:0000259" key="9">
    <source>
        <dbReference type="PROSITE" id="PS51910"/>
    </source>
</evidence>
<evidence type="ECO:0000256" key="7">
    <source>
        <dbReference type="RuleBase" id="RU000489"/>
    </source>
</evidence>
<dbReference type="InterPro" id="IPR001223">
    <property type="entry name" value="Glyco_hydro18_cat"/>
</dbReference>
<evidence type="ECO:0000256" key="2">
    <source>
        <dbReference type="ARBA" id="ARBA00022801"/>
    </source>
</evidence>
<keyword evidence="4" id="KW-0119">Carbohydrate metabolism</keyword>
<name>A0A1Y2CZV1_9FUNG</name>
<comment type="caution">
    <text evidence="10">The sequence shown here is derived from an EMBL/GenBank/DDBJ whole genome shotgun (WGS) entry which is preliminary data.</text>
</comment>
<dbReference type="AlphaFoldDB" id="A0A1Y2CZV1"/>
<reference evidence="10 11" key="1">
    <citation type="submission" date="2016-07" db="EMBL/GenBank/DDBJ databases">
        <title>Pervasive Adenine N6-methylation of Active Genes in Fungi.</title>
        <authorList>
            <consortium name="DOE Joint Genome Institute"/>
            <person name="Mondo S.J."/>
            <person name="Dannebaum R.O."/>
            <person name="Kuo R.C."/>
            <person name="Labutti K."/>
            <person name="Haridas S."/>
            <person name="Kuo A."/>
            <person name="Salamov A."/>
            <person name="Ahrendt S.R."/>
            <person name="Lipzen A."/>
            <person name="Sullivan W."/>
            <person name="Andreopoulos W.B."/>
            <person name="Clum A."/>
            <person name="Lindquist E."/>
            <person name="Daum C."/>
            <person name="Ramamoorthy G.K."/>
            <person name="Gryganskyi A."/>
            <person name="Culley D."/>
            <person name="Magnuson J.K."/>
            <person name="James T.Y."/>
            <person name="O'Malley M.A."/>
            <person name="Stajich J.E."/>
            <person name="Spatafora J.W."/>
            <person name="Visel A."/>
            <person name="Grigoriev I.V."/>
        </authorList>
    </citation>
    <scope>NUCLEOTIDE SEQUENCE [LARGE SCALE GENOMIC DNA]</scope>
    <source>
        <strain evidence="10 11">JEL800</strain>
    </source>
</reference>
<evidence type="ECO:0000256" key="6">
    <source>
        <dbReference type="ARBA" id="ARBA00023326"/>
    </source>
</evidence>
<dbReference type="Gene3D" id="3.10.50.10">
    <property type="match status" value="1"/>
</dbReference>
<keyword evidence="6" id="KW-0624">Polysaccharide degradation</keyword>
<dbReference type="GO" id="GO:0000272">
    <property type="term" value="P:polysaccharide catabolic process"/>
    <property type="evidence" value="ECO:0007669"/>
    <property type="project" value="UniProtKB-KW"/>
</dbReference>
<dbReference type="GO" id="GO:0008843">
    <property type="term" value="F:endochitinase activity"/>
    <property type="evidence" value="ECO:0007669"/>
    <property type="project" value="UniProtKB-EC"/>
</dbReference>
<dbReference type="STRING" id="329046.A0A1Y2CZV1"/>
<dbReference type="GO" id="GO:0005576">
    <property type="term" value="C:extracellular region"/>
    <property type="evidence" value="ECO:0007669"/>
    <property type="project" value="TreeGrafter"/>
</dbReference>
<feature type="non-terminal residue" evidence="10">
    <location>
        <position position="339"/>
    </location>
</feature>
<dbReference type="Pfam" id="PF00704">
    <property type="entry name" value="Glyco_hydro_18"/>
    <property type="match status" value="1"/>
</dbReference>
<evidence type="ECO:0000256" key="4">
    <source>
        <dbReference type="ARBA" id="ARBA00023277"/>
    </source>
</evidence>